<name>A0ABQ8AGU0_BRANA</name>
<keyword evidence="2" id="KW-1185">Reference proteome</keyword>
<dbReference type="EMBL" id="JAGKQM010000013">
    <property type="protein sequence ID" value="KAH0891643.1"/>
    <property type="molecule type" value="Genomic_DNA"/>
</dbReference>
<evidence type="ECO:0000313" key="1">
    <source>
        <dbReference type="EMBL" id="KAH0891643.1"/>
    </source>
</evidence>
<protein>
    <submittedName>
        <fullName evidence="1">Uncharacterized protein</fullName>
    </submittedName>
</protein>
<organism evidence="1 2">
    <name type="scientific">Brassica napus</name>
    <name type="common">Rape</name>
    <dbReference type="NCBI Taxonomy" id="3708"/>
    <lineage>
        <taxon>Eukaryota</taxon>
        <taxon>Viridiplantae</taxon>
        <taxon>Streptophyta</taxon>
        <taxon>Embryophyta</taxon>
        <taxon>Tracheophyta</taxon>
        <taxon>Spermatophyta</taxon>
        <taxon>Magnoliopsida</taxon>
        <taxon>eudicotyledons</taxon>
        <taxon>Gunneridae</taxon>
        <taxon>Pentapetalae</taxon>
        <taxon>rosids</taxon>
        <taxon>malvids</taxon>
        <taxon>Brassicales</taxon>
        <taxon>Brassicaceae</taxon>
        <taxon>Brassiceae</taxon>
        <taxon>Brassica</taxon>
    </lineage>
</organism>
<evidence type="ECO:0000313" key="2">
    <source>
        <dbReference type="Proteomes" id="UP000824890"/>
    </source>
</evidence>
<accession>A0ABQ8AGU0</accession>
<gene>
    <name evidence="1" type="ORF">HID58_054072</name>
</gene>
<proteinExistence type="predicted"/>
<sequence length="108" mass="11638">MCDRTYPLSQVACTLILFDGEKIPDTKKNLLVPSLMVCSYGSILQTSTDTSYAETCGTRLTSFAGVKLNGLSCFFQLLLSQTLPVASVARHHQSETLNSGGIKNTSTT</sequence>
<comment type="caution">
    <text evidence="1">The sequence shown here is derived from an EMBL/GenBank/DDBJ whole genome shotgun (WGS) entry which is preliminary data.</text>
</comment>
<reference evidence="1 2" key="1">
    <citation type="submission" date="2021-05" db="EMBL/GenBank/DDBJ databases">
        <title>Genome Assembly of Synthetic Allotetraploid Brassica napus Reveals Homoeologous Exchanges between Subgenomes.</title>
        <authorList>
            <person name="Davis J.T."/>
        </authorList>
    </citation>
    <scope>NUCLEOTIDE SEQUENCE [LARGE SCALE GENOMIC DNA]</scope>
    <source>
        <strain evidence="2">cv. Da-Ae</strain>
        <tissue evidence="1">Seedling</tissue>
    </source>
</reference>
<dbReference type="Proteomes" id="UP000824890">
    <property type="component" value="Unassembled WGS sequence"/>
</dbReference>